<keyword evidence="1" id="KW-0472">Membrane</keyword>
<dbReference type="Proteomes" id="UP000271098">
    <property type="component" value="Unassembled WGS sequence"/>
</dbReference>
<name>A0A183DD40_9BILA</name>
<proteinExistence type="predicted"/>
<evidence type="ECO:0000256" key="1">
    <source>
        <dbReference type="SAM" id="Phobius"/>
    </source>
</evidence>
<dbReference type="AlphaFoldDB" id="A0A183DD40"/>
<feature type="transmembrane region" description="Helical" evidence="1">
    <location>
        <begin position="124"/>
        <end position="149"/>
    </location>
</feature>
<keyword evidence="1" id="KW-1133">Transmembrane helix</keyword>
<organism evidence="4">
    <name type="scientific">Gongylonema pulchrum</name>
    <dbReference type="NCBI Taxonomy" id="637853"/>
    <lineage>
        <taxon>Eukaryota</taxon>
        <taxon>Metazoa</taxon>
        <taxon>Ecdysozoa</taxon>
        <taxon>Nematoda</taxon>
        <taxon>Chromadorea</taxon>
        <taxon>Rhabditida</taxon>
        <taxon>Spirurina</taxon>
        <taxon>Spiruromorpha</taxon>
        <taxon>Spiruroidea</taxon>
        <taxon>Gongylonematidae</taxon>
        <taxon>Gongylonema</taxon>
    </lineage>
</organism>
<reference evidence="2 3" key="2">
    <citation type="submission" date="2018-11" db="EMBL/GenBank/DDBJ databases">
        <authorList>
            <consortium name="Pathogen Informatics"/>
        </authorList>
    </citation>
    <scope>NUCLEOTIDE SEQUENCE [LARGE SCALE GENOMIC DNA]</scope>
</reference>
<dbReference type="EMBL" id="UYRT01015865">
    <property type="protein sequence ID" value="VDK55385.1"/>
    <property type="molecule type" value="Genomic_DNA"/>
</dbReference>
<evidence type="ECO:0000313" key="2">
    <source>
        <dbReference type="EMBL" id="VDK55385.1"/>
    </source>
</evidence>
<evidence type="ECO:0000313" key="3">
    <source>
        <dbReference type="Proteomes" id="UP000271098"/>
    </source>
</evidence>
<sequence length="202" mass="22322">MRKDENARKMCLHISSSYASVVGNDVTGTARRWAQSIADTVGISQYRIKNPVIAPGTVFNFTVTVPFEEEEWPISAEEISLIIKEDIEYGELNLQNQHGVLLPVQPLQWDDIIELIALPDSNTLMIVTAVIVITVFISSSIAVAFLVVLKIRNDRVLNSRERTAFIDHTRYLLGLMLCALRVAFLLATGIALSVSVLLPASA</sequence>
<feature type="transmembrane region" description="Helical" evidence="1">
    <location>
        <begin position="170"/>
        <end position="198"/>
    </location>
</feature>
<evidence type="ECO:0000313" key="4">
    <source>
        <dbReference type="WBParaSite" id="GPUH_0000664001-mRNA-1"/>
    </source>
</evidence>
<keyword evidence="3" id="KW-1185">Reference proteome</keyword>
<dbReference type="WBParaSite" id="GPUH_0000664001-mRNA-1">
    <property type="protein sequence ID" value="GPUH_0000664001-mRNA-1"/>
    <property type="gene ID" value="GPUH_0000664001"/>
</dbReference>
<dbReference type="OrthoDB" id="5797397at2759"/>
<keyword evidence="1" id="KW-0812">Transmembrane</keyword>
<gene>
    <name evidence="2" type="ORF">GPUH_LOCUS6631</name>
</gene>
<protein>
    <submittedName>
        <fullName evidence="4">FtsX-like permease family protein</fullName>
    </submittedName>
</protein>
<accession>A0A183DD40</accession>
<reference evidence="4" key="1">
    <citation type="submission" date="2016-06" db="UniProtKB">
        <authorList>
            <consortium name="WormBaseParasite"/>
        </authorList>
    </citation>
    <scope>IDENTIFICATION</scope>
</reference>